<keyword evidence="1" id="KW-0732">Signal</keyword>
<evidence type="ECO:0000256" key="1">
    <source>
        <dbReference type="SAM" id="SignalP"/>
    </source>
</evidence>
<feature type="signal peptide" evidence="1">
    <location>
        <begin position="1"/>
        <end position="20"/>
    </location>
</feature>
<evidence type="ECO:0000313" key="2">
    <source>
        <dbReference type="EMBL" id="TDQ78126.1"/>
    </source>
</evidence>
<dbReference type="AlphaFoldDB" id="A0A4R6WHX9"/>
<dbReference type="Pfam" id="PF16407">
    <property type="entry name" value="PKD_2"/>
    <property type="match status" value="1"/>
</dbReference>
<name>A0A4R6WHX9_9SPHI</name>
<dbReference type="Proteomes" id="UP000295292">
    <property type="component" value="Unassembled WGS sequence"/>
</dbReference>
<dbReference type="OrthoDB" id="1095195at2"/>
<protein>
    <submittedName>
        <fullName evidence="2">PKD family protein</fullName>
    </submittedName>
</protein>
<accession>A0A4R6WHX9</accession>
<evidence type="ECO:0000313" key="3">
    <source>
        <dbReference type="Proteomes" id="UP000295292"/>
    </source>
</evidence>
<reference evidence="2 3" key="1">
    <citation type="submission" date="2019-03" db="EMBL/GenBank/DDBJ databases">
        <title>Genomic Encyclopedia of Archaeal and Bacterial Type Strains, Phase II (KMG-II): from individual species to whole genera.</title>
        <authorList>
            <person name="Goeker M."/>
        </authorList>
    </citation>
    <scope>NUCLEOTIDE SEQUENCE [LARGE SCALE GENOMIC DNA]</scope>
    <source>
        <strain evidence="2 3">DSM 28353</strain>
    </source>
</reference>
<dbReference type="EMBL" id="SNYV01000013">
    <property type="protein sequence ID" value="TDQ78126.1"/>
    <property type="molecule type" value="Genomic_DNA"/>
</dbReference>
<comment type="caution">
    <text evidence="2">The sequence shown here is derived from an EMBL/GenBank/DDBJ whole genome shotgun (WGS) entry which is preliminary data.</text>
</comment>
<proteinExistence type="predicted"/>
<gene>
    <name evidence="2" type="ORF">CLV99_2104</name>
</gene>
<dbReference type="RefSeq" id="WP_133584378.1">
    <property type="nucleotide sequence ID" value="NZ_SNYV01000013.1"/>
</dbReference>
<dbReference type="PROSITE" id="PS51257">
    <property type="entry name" value="PROKAR_LIPOPROTEIN"/>
    <property type="match status" value="1"/>
</dbReference>
<feature type="chain" id="PRO_5020307184" evidence="1">
    <location>
        <begin position="21"/>
        <end position="491"/>
    </location>
</feature>
<sequence length="491" mass="54714">MKKLKIVNAFAFLAFILSIAACKKDHGNYDYKELPLFQIDTSGMSGIFETIQNQPLTISPKIRFEGNESQLQYLWRLYDGGEVPVIDTLSNVRDFDESIHREPGNYTLELRVQQKEDKRMQIATFRVRVQSPGSYPSGWLIAYNEGSVADFDLITAPQFLTAGIKDTVYKALYATANGAIIPGSIVQLRIARDFSNGSLQSIFLSTNETSVQMSHNTFLHTKGFNNMFTDLPNITKPQFINDAGDAIVNNGVVYSGLQGIYLARLLAPNAAPYTAAPMLHQYLNYATAFYDTQQKRFLQIPEMGSLAMDLSSDGLFDVSDIGMDHLLYTPGFPVSTSTRGMWNVFKDDADRRFLLATDLSADTALAKINITAAPNIKQAKFFQAGYLSAYCLYADDHKIYRIQPDMRSGTTSINTESGFAVTGDEVIVSMKIFRANSNALNHKGLFVATWKETEQEGKLYLLPLNEVSGEIGLQPLKVWTGLGKIRDMGFK</sequence>
<organism evidence="2 3">
    <name type="scientific">Sphingobacterium yanglingense</name>
    <dbReference type="NCBI Taxonomy" id="1437280"/>
    <lineage>
        <taxon>Bacteria</taxon>
        <taxon>Pseudomonadati</taxon>
        <taxon>Bacteroidota</taxon>
        <taxon>Sphingobacteriia</taxon>
        <taxon>Sphingobacteriales</taxon>
        <taxon>Sphingobacteriaceae</taxon>
        <taxon>Sphingobacterium</taxon>
    </lineage>
</organism>
<keyword evidence="3" id="KW-1185">Reference proteome</keyword>
<dbReference type="InterPro" id="IPR032183">
    <property type="entry name" value="PKD-like"/>
</dbReference>